<dbReference type="EMBL" id="GG745352">
    <property type="protein sequence ID" value="KNE67026.1"/>
    <property type="molecule type" value="Genomic_DNA"/>
</dbReference>
<feature type="region of interest" description="Disordered" evidence="4">
    <location>
        <begin position="915"/>
        <end position="944"/>
    </location>
</feature>
<accession>A0A0L0SX27</accession>
<dbReference type="InterPro" id="IPR036322">
    <property type="entry name" value="WD40_repeat_dom_sf"/>
</dbReference>
<dbReference type="InterPro" id="IPR011992">
    <property type="entry name" value="EF-hand-dom_pair"/>
</dbReference>
<evidence type="ECO:0000256" key="3">
    <source>
        <dbReference type="PROSITE-ProRule" id="PRU00221"/>
    </source>
</evidence>
<dbReference type="PROSITE" id="PS00678">
    <property type="entry name" value="WD_REPEATS_1"/>
    <property type="match status" value="1"/>
</dbReference>
<evidence type="ECO:0000256" key="2">
    <source>
        <dbReference type="ARBA" id="ARBA00022737"/>
    </source>
</evidence>
<dbReference type="PANTHER" id="PTHR44324:SF4">
    <property type="entry name" value="WD40 REPEAT DOMAIN 95"/>
    <property type="match status" value="1"/>
</dbReference>
<dbReference type="SUPFAM" id="SSF47473">
    <property type="entry name" value="EF-hand"/>
    <property type="match status" value="1"/>
</dbReference>
<sequence>MAGGPFPMATGAGTAGPGAGAGGTSTMATTGAATTGAVPSSYTAVLDLKSDAYAQKINVLKDKALYRFEREMNLTQFKDLMRVFQEKASRGGRLTIEEFKQEFAKILQKEMSEDQITLMLMRIGIRGDYVTWDAFSNFMLLRAQEQSKQKESEEQETMLFTPATRLTFGKPQTTPHKEMICNLTYMPAHQRFVTMSRDATVCYWSEQFKLQRFFTSAIKSKGAPGSGDQDVTPQALQSQQLQLQHPKQTWISDFVFMPDMKKWILATDTHEISFHDYATLQPQCKVKLPTNVMCMDYWREPATDASDGPGGGSPTAQPHDQYVHDGMLLFGDDQGDVSVWTFDTEAIFDPNSQTMLAAAKGKIVTLDQKKVFTVAVRRRLHNDWVTRIKYFHELQCFFSVSPDAKDSLVCGSVNTKKWKFTSASVNKGVTAFAVCRFPVALITVGADRKVRIWNPRRITNPQASMKGHAAPIIDVQVQQALGYCITLSTDKVIKVWDIRRMSCLQTLQPTETLHRPDNMLGFIQVVTTAKGAVRLFAGSSLVVEYVMDQSSARQVTSHVHPVRSVMFNPTCKMMVSLCEGSVVQVWEVNNGAPTFKLDDTQLPKDITCIGLDEYSGCHRMMIGTGDGTILLSSIEGHVMCTMKYPDPVEVTSVLHVDAPEGRFFVAGGWQCRLYVYADDSKSEATQMHPTEIWTNPALDASLETLTPTTHAAALRKDDVMAMVFVAPHFLVYSTFRGEIYVRTMAGVHVGRMTAANHDQIPAWNRSIDKLVVLRAPEVGAGGTLHQVGEGSTSLEDMARLGLTASEMSLLTSGPGRDSGPAAHLVSCGMDGMIRFWNLASLTQVGCVDGHGASTMCTVTVASPPRGGSKAKQVTSTALLLTGDTAGNVTLWNVADIADPVVVVKWQAHVKPITSIETFPNPHLDPERDTDQDDWILPEHAGDDD</sequence>
<gene>
    <name evidence="5" type="ORF">AMAG_19646</name>
</gene>
<dbReference type="InterPro" id="IPR001680">
    <property type="entry name" value="WD40_rpt"/>
</dbReference>
<dbReference type="SUPFAM" id="SSF50978">
    <property type="entry name" value="WD40 repeat-like"/>
    <property type="match status" value="3"/>
</dbReference>
<dbReference type="InterPro" id="IPR015943">
    <property type="entry name" value="WD40/YVTN_repeat-like_dom_sf"/>
</dbReference>
<feature type="repeat" description="WD" evidence="3">
    <location>
        <begin position="173"/>
        <end position="205"/>
    </location>
</feature>
<reference evidence="6" key="2">
    <citation type="submission" date="2009-11" db="EMBL/GenBank/DDBJ databases">
        <title>The Genome Sequence of Allomyces macrogynus strain ATCC 38327.</title>
        <authorList>
            <consortium name="The Broad Institute Genome Sequencing Platform"/>
            <person name="Russ C."/>
            <person name="Cuomo C."/>
            <person name="Shea T."/>
            <person name="Young S.K."/>
            <person name="Zeng Q."/>
            <person name="Koehrsen M."/>
            <person name="Haas B."/>
            <person name="Borodovsky M."/>
            <person name="Guigo R."/>
            <person name="Alvarado L."/>
            <person name="Berlin A."/>
            <person name="Borenstein D."/>
            <person name="Chen Z."/>
            <person name="Engels R."/>
            <person name="Freedman E."/>
            <person name="Gellesch M."/>
            <person name="Goldberg J."/>
            <person name="Griggs A."/>
            <person name="Gujja S."/>
            <person name="Heiman D."/>
            <person name="Hepburn T."/>
            <person name="Howarth C."/>
            <person name="Jen D."/>
            <person name="Larson L."/>
            <person name="Lewis B."/>
            <person name="Mehta T."/>
            <person name="Park D."/>
            <person name="Pearson M."/>
            <person name="Roberts A."/>
            <person name="Saif S."/>
            <person name="Shenoy N."/>
            <person name="Sisk P."/>
            <person name="Stolte C."/>
            <person name="Sykes S."/>
            <person name="Walk T."/>
            <person name="White J."/>
            <person name="Yandava C."/>
            <person name="Burger G."/>
            <person name="Gray M.W."/>
            <person name="Holland P.W.H."/>
            <person name="King N."/>
            <person name="Lang F.B.F."/>
            <person name="Roger A.J."/>
            <person name="Ruiz-Trillo I."/>
            <person name="Lander E."/>
            <person name="Nusbaum C."/>
        </authorList>
    </citation>
    <scope>NUCLEOTIDE SEQUENCE [LARGE SCALE GENOMIC DNA]</scope>
    <source>
        <strain evidence="6">ATCC 38327</strain>
    </source>
</reference>
<dbReference type="OrthoDB" id="10251381at2759"/>
<feature type="repeat" description="WD" evidence="3">
    <location>
        <begin position="465"/>
        <end position="506"/>
    </location>
</feature>
<dbReference type="eggNOG" id="KOG0266">
    <property type="taxonomic scope" value="Eukaryota"/>
</dbReference>
<evidence type="ECO:0000313" key="5">
    <source>
        <dbReference type="EMBL" id="KNE67026.1"/>
    </source>
</evidence>
<feature type="compositionally biased region" description="Acidic residues" evidence="4">
    <location>
        <begin position="929"/>
        <end position="944"/>
    </location>
</feature>
<dbReference type="SMART" id="SM00320">
    <property type="entry name" value="WD40"/>
    <property type="match status" value="7"/>
</dbReference>
<name>A0A0L0SX27_ALLM3</name>
<keyword evidence="6" id="KW-1185">Reference proteome</keyword>
<dbReference type="PROSITE" id="PS50294">
    <property type="entry name" value="WD_REPEATS_REGION"/>
    <property type="match status" value="1"/>
</dbReference>
<dbReference type="STRING" id="578462.A0A0L0SX27"/>
<evidence type="ECO:0000256" key="4">
    <source>
        <dbReference type="SAM" id="MobiDB-lite"/>
    </source>
</evidence>
<dbReference type="PROSITE" id="PS50082">
    <property type="entry name" value="WD_REPEATS_2"/>
    <property type="match status" value="3"/>
</dbReference>
<protein>
    <submittedName>
        <fullName evidence="5">Uncharacterized protein</fullName>
    </submittedName>
</protein>
<dbReference type="Gene3D" id="2.130.10.10">
    <property type="entry name" value="YVTN repeat-like/Quinoprotein amine dehydrogenase"/>
    <property type="match status" value="4"/>
</dbReference>
<evidence type="ECO:0000313" key="6">
    <source>
        <dbReference type="Proteomes" id="UP000054350"/>
    </source>
</evidence>
<keyword evidence="2" id="KW-0677">Repeat</keyword>
<dbReference type="Proteomes" id="UP000054350">
    <property type="component" value="Unassembled WGS sequence"/>
</dbReference>
<proteinExistence type="predicted"/>
<dbReference type="InterPro" id="IPR019775">
    <property type="entry name" value="WD40_repeat_CS"/>
</dbReference>
<reference evidence="5 6" key="1">
    <citation type="submission" date="2009-11" db="EMBL/GenBank/DDBJ databases">
        <title>Annotation of Allomyces macrogynus ATCC 38327.</title>
        <authorList>
            <consortium name="The Broad Institute Genome Sequencing Platform"/>
            <person name="Russ C."/>
            <person name="Cuomo C."/>
            <person name="Burger G."/>
            <person name="Gray M.W."/>
            <person name="Holland P.W.H."/>
            <person name="King N."/>
            <person name="Lang F.B.F."/>
            <person name="Roger A.J."/>
            <person name="Ruiz-Trillo I."/>
            <person name="Young S.K."/>
            <person name="Zeng Q."/>
            <person name="Gargeya S."/>
            <person name="Fitzgerald M."/>
            <person name="Haas B."/>
            <person name="Abouelleil A."/>
            <person name="Alvarado L."/>
            <person name="Arachchi H.M."/>
            <person name="Berlin A."/>
            <person name="Chapman S.B."/>
            <person name="Gearin G."/>
            <person name="Goldberg J."/>
            <person name="Griggs A."/>
            <person name="Gujja S."/>
            <person name="Hansen M."/>
            <person name="Heiman D."/>
            <person name="Howarth C."/>
            <person name="Larimer J."/>
            <person name="Lui A."/>
            <person name="MacDonald P.J.P."/>
            <person name="McCowen C."/>
            <person name="Montmayeur A."/>
            <person name="Murphy C."/>
            <person name="Neiman D."/>
            <person name="Pearson M."/>
            <person name="Priest M."/>
            <person name="Roberts A."/>
            <person name="Saif S."/>
            <person name="Shea T."/>
            <person name="Sisk P."/>
            <person name="Stolte C."/>
            <person name="Sykes S."/>
            <person name="Wortman J."/>
            <person name="Nusbaum C."/>
            <person name="Birren B."/>
        </authorList>
    </citation>
    <scope>NUCLEOTIDE SEQUENCE [LARGE SCALE GENOMIC DNA]</scope>
    <source>
        <strain evidence="5 6">ATCC 38327</strain>
    </source>
</reference>
<organism evidence="5 6">
    <name type="scientific">Allomyces macrogynus (strain ATCC 38327)</name>
    <name type="common">Allomyces javanicus var. macrogynus</name>
    <dbReference type="NCBI Taxonomy" id="578462"/>
    <lineage>
        <taxon>Eukaryota</taxon>
        <taxon>Fungi</taxon>
        <taxon>Fungi incertae sedis</taxon>
        <taxon>Blastocladiomycota</taxon>
        <taxon>Blastocladiomycetes</taxon>
        <taxon>Blastocladiales</taxon>
        <taxon>Blastocladiaceae</taxon>
        <taxon>Allomyces</taxon>
    </lineage>
</organism>
<dbReference type="PANTHER" id="PTHR44324">
    <property type="entry name" value="WD40 REPEAT DOMAIN 95"/>
    <property type="match status" value="1"/>
</dbReference>
<dbReference type="InterPro" id="IPR051242">
    <property type="entry name" value="WD-EF-hand_domain"/>
</dbReference>
<evidence type="ECO:0000256" key="1">
    <source>
        <dbReference type="ARBA" id="ARBA00022574"/>
    </source>
</evidence>
<keyword evidence="1 3" id="KW-0853">WD repeat</keyword>
<dbReference type="VEuPathDB" id="FungiDB:AMAG_19646"/>
<dbReference type="AlphaFoldDB" id="A0A0L0SX27"/>
<feature type="repeat" description="WD" evidence="3">
    <location>
        <begin position="555"/>
        <end position="596"/>
    </location>
</feature>